<dbReference type="GO" id="GO:0004556">
    <property type="term" value="F:alpha-amylase activity"/>
    <property type="evidence" value="ECO:0007669"/>
    <property type="project" value="UniProtKB-EC"/>
</dbReference>
<name>M7NTQ8_9BACT</name>
<dbReference type="PANTHER" id="PTHR10357:SF209">
    <property type="entry name" value="PERIPLASMIC ALPHA-AMYLASE"/>
    <property type="match status" value="1"/>
</dbReference>
<dbReference type="GO" id="GO:0005975">
    <property type="term" value="P:carbohydrate metabolic process"/>
    <property type="evidence" value="ECO:0007669"/>
    <property type="project" value="InterPro"/>
</dbReference>
<organism evidence="3 4">
    <name type="scientific">Cesiribacter andamanensis AMV16</name>
    <dbReference type="NCBI Taxonomy" id="1279009"/>
    <lineage>
        <taxon>Bacteria</taxon>
        <taxon>Pseudomonadati</taxon>
        <taxon>Bacteroidota</taxon>
        <taxon>Cytophagia</taxon>
        <taxon>Cytophagales</taxon>
        <taxon>Cesiribacteraceae</taxon>
        <taxon>Cesiribacter</taxon>
    </lineage>
</organism>
<dbReference type="InterPro" id="IPR017853">
    <property type="entry name" value="GH"/>
</dbReference>
<dbReference type="PANTHER" id="PTHR10357">
    <property type="entry name" value="ALPHA-AMYLASE FAMILY MEMBER"/>
    <property type="match status" value="1"/>
</dbReference>
<sequence length="569" mass="64177">MTTRLFSFLLLILLASCQDMRTQTTDAIVHPEARHPFSWQNATVYFLLTDRFHNGNPANDAALQRTKPTPPLRGFAGGDIAGITQKLREGYFDSLGITAIWMTPLVEQIQGAVDEGQGATYGYHGYWARDWTRLDPAFGTEAELQEMVATAHQQRIRVLFDVVLNHTGPVTEQDPAWPESWVRQSPPCTYTGYETTTACTLVKNLPDIRTERNEAVDLPPQLLQKWEAEGRLQQETESLNAFFASSGYPRAPRYYLLKWLVDLVHKYGVDGFRVDTAKHTEPEIWGELQKEAQKAFAEWKARNPGQVLDDADFFLVGEVYGFGAGGERAYDFGDRKIDYYQHGFHSLINFAFKWDAGREQPARQSELETARSYEQLFAKYDALLREGSLAGVGVLNYLSSHDDGDPFDRDRTRGWESAIKLLLSPGAAQVYYGDETNRPLAIAGAEGDANLRSFMNWQALEQDAAVQENFRHWSRLGQFRRRHLAVGAGLHQQLREQPYLFSRTYAAGGVQDQVLVALQLPQGPKTVPVHGVFAEGERVRDAYSGADARVEAGSLSFDTPYPLLLLERW</sequence>
<dbReference type="EMBL" id="AODQ01000086">
    <property type="protein sequence ID" value="EMR01849.1"/>
    <property type="molecule type" value="Genomic_DNA"/>
</dbReference>
<proteinExistence type="predicted"/>
<dbReference type="Proteomes" id="UP000011910">
    <property type="component" value="Unassembled WGS sequence"/>
</dbReference>
<feature type="domain" description="Glycosyl hydrolase family 13 catalytic" evidence="2">
    <location>
        <begin position="46"/>
        <end position="480"/>
    </location>
</feature>
<dbReference type="PATRIC" id="fig|1279009.4.peg.3049"/>
<evidence type="ECO:0000259" key="2">
    <source>
        <dbReference type="SMART" id="SM00642"/>
    </source>
</evidence>
<reference evidence="3 4" key="1">
    <citation type="journal article" date="2013" name="Genome Announc.">
        <title>Draft Genome Sequence of Cesiribacter andamanensis Strain AMV16T, Isolated from a Soil Sample from a Mud Volcano in the Andaman Islands, India.</title>
        <authorList>
            <person name="Shivaji S."/>
            <person name="Ara S."/>
            <person name="Begum Z."/>
            <person name="Srinivas T.N."/>
            <person name="Singh A."/>
            <person name="Kumar Pinnaka A."/>
        </authorList>
    </citation>
    <scope>NUCLEOTIDE SEQUENCE [LARGE SCALE GENOMIC DNA]</scope>
    <source>
        <strain evidence="3 4">AMV16</strain>
    </source>
</reference>
<dbReference type="STRING" id="1279009.ADICEAN_03008"/>
<keyword evidence="4" id="KW-1185">Reference proteome</keyword>
<dbReference type="SMART" id="SM00642">
    <property type="entry name" value="Aamy"/>
    <property type="match status" value="1"/>
</dbReference>
<accession>M7NTQ8</accession>
<dbReference type="RefSeq" id="WP_009196394.1">
    <property type="nucleotide sequence ID" value="NZ_AODQ01000086.1"/>
</dbReference>
<keyword evidence="3" id="KW-0326">Glycosidase</keyword>
<dbReference type="Gene3D" id="3.20.20.80">
    <property type="entry name" value="Glycosidases"/>
    <property type="match status" value="2"/>
</dbReference>
<keyword evidence="1" id="KW-0732">Signal</keyword>
<dbReference type="AlphaFoldDB" id="M7NTQ8"/>
<dbReference type="EC" id="3.2.1.1" evidence="3"/>
<evidence type="ECO:0000313" key="4">
    <source>
        <dbReference type="Proteomes" id="UP000011910"/>
    </source>
</evidence>
<feature type="chain" id="PRO_5004082658" evidence="1">
    <location>
        <begin position="22"/>
        <end position="569"/>
    </location>
</feature>
<dbReference type="OrthoDB" id="9806009at2"/>
<dbReference type="Pfam" id="PF00128">
    <property type="entry name" value="Alpha-amylase"/>
    <property type="match status" value="1"/>
</dbReference>
<dbReference type="SUPFAM" id="SSF51445">
    <property type="entry name" value="(Trans)glycosidases"/>
    <property type="match status" value="1"/>
</dbReference>
<comment type="caution">
    <text evidence="3">The sequence shown here is derived from an EMBL/GenBank/DDBJ whole genome shotgun (WGS) entry which is preliminary data.</text>
</comment>
<protein>
    <submittedName>
        <fullName evidence="3">Alpha-amylase</fullName>
        <ecNumber evidence="3">3.2.1.1</ecNumber>
    </submittedName>
</protein>
<evidence type="ECO:0000313" key="3">
    <source>
        <dbReference type="EMBL" id="EMR01849.1"/>
    </source>
</evidence>
<evidence type="ECO:0000256" key="1">
    <source>
        <dbReference type="SAM" id="SignalP"/>
    </source>
</evidence>
<dbReference type="PROSITE" id="PS51257">
    <property type="entry name" value="PROKAR_LIPOPROTEIN"/>
    <property type="match status" value="1"/>
</dbReference>
<dbReference type="InterPro" id="IPR006047">
    <property type="entry name" value="GH13_cat_dom"/>
</dbReference>
<dbReference type="eggNOG" id="COG0366">
    <property type="taxonomic scope" value="Bacteria"/>
</dbReference>
<gene>
    <name evidence="3" type="primary">malS</name>
    <name evidence="3" type="ORF">ADICEAN_03008</name>
</gene>
<feature type="signal peptide" evidence="1">
    <location>
        <begin position="1"/>
        <end position="21"/>
    </location>
</feature>
<keyword evidence="3" id="KW-0378">Hydrolase</keyword>